<dbReference type="GO" id="GO:0005737">
    <property type="term" value="C:cytoplasm"/>
    <property type="evidence" value="ECO:0007669"/>
    <property type="project" value="UniProtKB-SubCell"/>
</dbReference>
<name>A0A090M2M4_OSTTA</name>
<dbReference type="AlphaFoldDB" id="A0A090M2M4"/>
<dbReference type="KEGG" id="ota:OT_ostta01g04190"/>
<keyword evidence="9" id="KW-1185">Reference proteome</keyword>
<evidence type="ECO:0000256" key="7">
    <source>
        <dbReference type="PROSITE-ProRule" id="PRU00221"/>
    </source>
</evidence>
<dbReference type="PANTHER" id="PTHR14344:SF3">
    <property type="entry name" value="WD REPEAT-CONTAINING PROTEIN 6"/>
    <property type="match status" value="1"/>
</dbReference>
<evidence type="ECO:0000256" key="6">
    <source>
        <dbReference type="ARBA" id="ARBA00038255"/>
    </source>
</evidence>
<dbReference type="PROSITE" id="PS50294">
    <property type="entry name" value="WD_REPEATS_REGION"/>
    <property type="match status" value="1"/>
</dbReference>
<dbReference type="SMART" id="SM00320">
    <property type="entry name" value="WD40"/>
    <property type="match status" value="8"/>
</dbReference>
<dbReference type="InterPro" id="IPR036322">
    <property type="entry name" value="WD40_repeat_dom_sf"/>
</dbReference>
<dbReference type="InterPro" id="IPR001680">
    <property type="entry name" value="WD40_rpt"/>
</dbReference>
<dbReference type="SUPFAM" id="SSF63829">
    <property type="entry name" value="Calcium-dependent phosphotriesterase"/>
    <property type="match status" value="1"/>
</dbReference>
<dbReference type="Gene3D" id="2.130.10.10">
    <property type="entry name" value="YVTN repeat-like/Quinoprotein amine dehydrogenase"/>
    <property type="match status" value="3"/>
</dbReference>
<dbReference type="InterPro" id="IPR019775">
    <property type="entry name" value="WD40_repeat_CS"/>
</dbReference>
<dbReference type="InterPro" id="IPR015943">
    <property type="entry name" value="WD40/YVTN_repeat-like_dom_sf"/>
</dbReference>
<comment type="subcellular location">
    <subcellularLocation>
        <location evidence="1">Cytoplasm</location>
    </subcellularLocation>
</comment>
<dbReference type="GO" id="GO:0030488">
    <property type="term" value="P:tRNA methylation"/>
    <property type="evidence" value="ECO:0007669"/>
    <property type="project" value="TreeGrafter"/>
</dbReference>
<dbReference type="FunCoup" id="A0A090M2M4">
    <property type="interactions" value="1444"/>
</dbReference>
<evidence type="ECO:0000313" key="9">
    <source>
        <dbReference type="Proteomes" id="UP000009170"/>
    </source>
</evidence>
<dbReference type="PRINTS" id="PR00320">
    <property type="entry name" value="GPROTEINBRPT"/>
</dbReference>
<comment type="similarity">
    <text evidence="6">Belongs to the WD repeat WDR6 family.</text>
</comment>
<organism evidence="8 9">
    <name type="scientific">Ostreococcus tauri</name>
    <name type="common">Marine green alga</name>
    <dbReference type="NCBI Taxonomy" id="70448"/>
    <lineage>
        <taxon>Eukaryota</taxon>
        <taxon>Viridiplantae</taxon>
        <taxon>Chlorophyta</taxon>
        <taxon>Mamiellophyceae</taxon>
        <taxon>Mamiellales</taxon>
        <taxon>Bathycoccaceae</taxon>
        <taxon>Ostreococcus</taxon>
    </lineage>
</organism>
<reference evidence="9" key="1">
    <citation type="journal article" date="2006" name="Proc. Natl. Acad. Sci. U.S.A.">
        <title>Genome analysis of the smallest free-living eukaryote Ostreococcus tauri unveils many unique features.</title>
        <authorList>
            <person name="Derelle E."/>
            <person name="Ferraz C."/>
            <person name="Rombauts S."/>
            <person name="Rouze P."/>
            <person name="Worden A.Z."/>
            <person name="Robbens S."/>
            <person name="Partensky F."/>
            <person name="Degroeve S."/>
            <person name="Echeynie S."/>
            <person name="Cooke R."/>
            <person name="Saeys Y."/>
            <person name="Wuyts J."/>
            <person name="Jabbari K."/>
            <person name="Bowler C."/>
            <person name="Panaud O."/>
            <person name="Piegu B."/>
            <person name="Ball S.G."/>
            <person name="Ral J.-P."/>
            <person name="Bouget F.-Y."/>
            <person name="Piganeau G."/>
            <person name="De Baets B."/>
            <person name="Picard A."/>
            <person name="Delseny M."/>
            <person name="Demaille J."/>
            <person name="Van de Peer Y."/>
            <person name="Moreau H."/>
        </authorList>
    </citation>
    <scope>NUCLEOTIDE SEQUENCE [LARGE SCALE GENOMIC DNA]</scope>
    <source>
        <strain evidence="9">OTTH 0595 / CCAP 157/2 / RCC745</strain>
    </source>
</reference>
<keyword evidence="4" id="KW-0819">tRNA processing</keyword>
<sequence>MTSAAYVGDVACVDVARDRVVAGIGSRVLVYVLDEKRRELRCVDARDALCGGARVHGIRAMPRGEAFAAYGARRTTVFAMEEVEGDARGGWRADGGTALPAHGAWVHDVRGVVEAESGFVMTIAIGLSDNSVERWSRGVDARTWTRTARVECASRCTLYTMALSASATWEGMRVAAGTIFNDIQIWGVVDGEVRARCVGHEGSLMRVRFGDDDDAVYSASDDRTARVWNVSNVMSSGYCEEVPPCAVLAGHVARVWDCVRIGGDRPVYATAGEDCTIRVWDVSNAHGTMTLADGVANQRDCEIATLRGHRGRGIWRLCVIESSNGDSFLASAGADGSVKIWNTNDWTKSSGANDGVVLRESETSYPESAMMVDEVEDQEDVAMESKEAAPKKRKTSKRRMSFFSADDEFIRVVRIARYGVLYVATNKGYLYRVVETSEGERWIWERLLENEYAIMSMSVERTDTLDIVSLADLEGIIHVVHVSQESGERKEMISWRASDPRVLLDVFSTQGRVYASIVGGVLKCWNRGRYSRCAFTLVNPYRHRILSIATSDALHLVLVGDQKGNLCVYDANTDDARELKLVAKKWSAHEKTSSINACEILPGPVFVTSGRDSNVCRWSLTTDGELLLDSKWTSPSKACVGFVSLNANGELARAAGFRETNFVVYSISDQRQMMKIRCQAQSTPHDVLMEDGDRVIFVHRQKTSLHIITRWNEHVNTAENESTSLWSHGREIHTVRIVPPPVDAVGAPLGIITGSEDGTVMRLLYDASRRDGTRVHSPGDICKHPGGRTVKAVSIFKEDEYSYILCAGGAKEVLLAFRLSWASDDLGSWDFKSVALIIPKPVDKAGTRAWTKGCGYVEPRAESDQRIMDVATYSRRGQLRVLYSTSLGAVSVVTMDERARVWRDISSLRHHACPALSVDVLEGESTWACSGGTDGTIALWRLDDSDIIDPAYVLEHAHQSGVNALCITRTADENAFIVVSGGDDQMLRVQEMRRDGDGVSPGRVGEYKFSHSSAMRSVWSDGERIISTSVDQRVKMWSISLTKDDICVAPTGGVMTQAPEPEDIDVLAAPDGVLTLVVAGRGFELFHIQ</sequence>
<dbReference type="OrthoDB" id="568500at2759"/>
<protein>
    <submittedName>
        <fullName evidence="8">Quinonprotein alcohol dehydrogenase-like superfamily</fullName>
    </submittedName>
</protein>
<evidence type="ECO:0000256" key="3">
    <source>
        <dbReference type="ARBA" id="ARBA00022574"/>
    </source>
</evidence>
<dbReference type="EMBL" id="CAID01000001">
    <property type="protein sequence ID" value="CEF96762.1"/>
    <property type="molecule type" value="Genomic_DNA"/>
</dbReference>
<dbReference type="RefSeq" id="XP_022838284.1">
    <property type="nucleotide sequence ID" value="XM_022985404.1"/>
</dbReference>
<dbReference type="SUPFAM" id="SSF75011">
    <property type="entry name" value="3-carboxy-cis,cis-mucoante lactonizing enzyme"/>
    <property type="match status" value="1"/>
</dbReference>
<dbReference type="Pfam" id="PF00400">
    <property type="entry name" value="WD40"/>
    <property type="match status" value="3"/>
</dbReference>
<dbReference type="PROSITE" id="PS50082">
    <property type="entry name" value="WD_REPEATS_2"/>
    <property type="match status" value="3"/>
</dbReference>
<dbReference type="InterPro" id="IPR020472">
    <property type="entry name" value="WD40_PAC1"/>
</dbReference>
<evidence type="ECO:0000256" key="1">
    <source>
        <dbReference type="ARBA" id="ARBA00004496"/>
    </source>
</evidence>
<dbReference type="STRING" id="70448.A0A090M2M4"/>
<keyword evidence="3 7" id="KW-0853">WD repeat</keyword>
<dbReference type="SUPFAM" id="SSF50998">
    <property type="entry name" value="Quinoprotein alcohol dehydrogenase-like"/>
    <property type="match status" value="1"/>
</dbReference>
<gene>
    <name evidence="8" type="ORF">OT_ostta01g04190</name>
</gene>
<evidence type="ECO:0000313" key="8">
    <source>
        <dbReference type="EMBL" id="CEF96762.1"/>
    </source>
</evidence>
<evidence type="ECO:0000256" key="5">
    <source>
        <dbReference type="ARBA" id="ARBA00022737"/>
    </source>
</evidence>
<evidence type="ECO:0000256" key="4">
    <source>
        <dbReference type="ARBA" id="ARBA00022694"/>
    </source>
</evidence>
<feature type="repeat" description="WD" evidence="7">
    <location>
        <begin position="268"/>
        <end position="290"/>
    </location>
</feature>
<dbReference type="InParanoid" id="A0A090M2M4"/>
<dbReference type="PROSITE" id="PS00678">
    <property type="entry name" value="WD_REPEATS_1"/>
    <property type="match status" value="1"/>
</dbReference>
<dbReference type="SUPFAM" id="SSF50978">
    <property type="entry name" value="WD40 repeat-like"/>
    <property type="match status" value="1"/>
</dbReference>
<feature type="repeat" description="WD" evidence="7">
    <location>
        <begin position="197"/>
        <end position="232"/>
    </location>
</feature>
<dbReference type="InterPro" id="IPR051973">
    <property type="entry name" value="tRNA_Anticodon_Mtase-Reg"/>
</dbReference>
<evidence type="ECO:0000256" key="2">
    <source>
        <dbReference type="ARBA" id="ARBA00022490"/>
    </source>
</evidence>
<dbReference type="InterPro" id="IPR011047">
    <property type="entry name" value="Quinoprotein_ADH-like_sf"/>
</dbReference>
<feature type="repeat" description="WD" evidence="7">
    <location>
        <begin position="327"/>
        <end position="342"/>
    </location>
</feature>
<proteinExistence type="inferred from homology"/>
<accession>A0A090M2M4</accession>
<keyword evidence="5" id="KW-0677">Repeat</keyword>
<comment type="caution">
    <text evidence="8">The sequence shown here is derived from an EMBL/GenBank/DDBJ whole genome shotgun (WGS) entry which is preliminary data.</text>
</comment>
<keyword evidence="2" id="KW-0963">Cytoplasm</keyword>
<reference evidence="8 9" key="2">
    <citation type="journal article" date="2014" name="BMC Genomics">
        <title>An improved genome of the model marine alga Ostreococcus tauri unfolds by assessing Illumina de novo assemblies.</title>
        <authorList>
            <person name="Blanc-Mathieu R."/>
            <person name="Verhelst B."/>
            <person name="Derelle E."/>
            <person name="Rombauts S."/>
            <person name="Bouget F.Y."/>
            <person name="Carre I."/>
            <person name="Chateau A."/>
            <person name="Eyre-Walker A."/>
            <person name="Grimsley N."/>
            <person name="Moreau H."/>
            <person name="Piegu B."/>
            <person name="Rivals E."/>
            <person name="Schackwitz W."/>
            <person name="Van de Peer Y."/>
            <person name="Piganeau G."/>
        </authorList>
    </citation>
    <scope>NUCLEOTIDE SEQUENCE [LARGE SCALE GENOMIC DNA]</scope>
    <source>
        <strain evidence="9">OTTH 0595 / CCAP 157/2 / RCC745</strain>
    </source>
</reference>
<dbReference type="Proteomes" id="UP000009170">
    <property type="component" value="Unassembled WGS sequence"/>
</dbReference>
<dbReference type="PANTHER" id="PTHR14344">
    <property type="entry name" value="WD REPEAT PROTEIN"/>
    <property type="match status" value="1"/>
</dbReference>
<dbReference type="GeneID" id="9832480"/>